<reference evidence="1" key="1">
    <citation type="submission" date="2020-05" db="EMBL/GenBank/DDBJ databases">
        <title>Mycena genomes resolve the evolution of fungal bioluminescence.</title>
        <authorList>
            <person name="Tsai I.J."/>
        </authorList>
    </citation>
    <scope>NUCLEOTIDE SEQUENCE</scope>
    <source>
        <strain evidence="1">160909Yilan</strain>
    </source>
</reference>
<sequence>MRTLHSQRAMLRDRGAQLRIFFYSLQDGLDRLRDEHPSSVPNYQGRADIVVHVCSAGYAAAGALCCAAQNLRAVLPASAGCVQRPNGPEPGLFWLLRHGANRAAGVGMVQNLPGEYHTAPLAAHSVEDSVRDPSSDLRLLTLRLAPLLPTTVASVQFPDVKAAVEASIEILRSGVAGNIRTS</sequence>
<dbReference type="AlphaFoldDB" id="A0A8H6ZDJ9"/>
<evidence type="ECO:0000313" key="1">
    <source>
        <dbReference type="EMBL" id="KAF7375707.1"/>
    </source>
</evidence>
<proteinExistence type="predicted"/>
<comment type="caution">
    <text evidence="1">The sequence shown here is derived from an EMBL/GenBank/DDBJ whole genome shotgun (WGS) entry which is preliminary data.</text>
</comment>
<name>A0A8H6ZDJ9_9AGAR</name>
<protein>
    <submittedName>
        <fullName evidence="1">FAD-binding protein</fullName>
    </submittedName>
</protein>
<keyword evidence="2" id="KW-1185">Reference proteome</keyword>
<dbReference type="EMBL" id="JACAZH010000002">
    <property type="protein sequence ID" value="KAF7375707.1"/>
    <property type="molecule type" value="Genomic_DNA"/>
</dbReference>
<dbReference type="Proteomes" id="UP000623467">
    <property type="component" value="Unassembled WGS sequence"/>
</dbReference>
<evidence type="ECO:0000313" key="2">
    <source>
        <dbReference type="Proteomes" id="UP000623467"/>
    </source>
</evidence>
<organism evidence="1 2">
    <name type="scientific">Mycena sanguinolenta</name>
    <dbReference type="NCBI Taxonomy" id="230812"/>
    <lineage>
        <taxon>Eukaryota</taxon>
        <taxon>Fungi</taxon>
        <taxon>Dikarya</taxon>
        <taxon>Basidiomycota</taxon>
        <taxon>Agaricomycotina</taxon>
        <taxon>Agaricomycetes</taxon>
        <taxon>Agaricomycetidae</taxon>
        <taxon>Agaricales</taxon>
        <taxon>Marasmiineae</taxon>
        <taxon>Mycenaceae</taxon>
        <taxon>Mycena</taxon>
    </lineage>
</organism>
<gene>
    <name evidence="1" type="ORF">MSAN_00460200</name>
</gene>
<accession>A0A8H6ZDJ9</accession>